<keyword evidence="2" id="KW-1185">Reference proteome</keyword>
<gene>
    <name evidence="1" type="ORF">QV13_15310</name>
</gene>
<dbReference type="PROSITE" id="PS51318">
    <property type="entry name" value="TAT"/>
    <property type="match status" value="1"/>
</dbReference>
<evidence type="ECO:0000313" key="2">
    <source>
        <dbReference type="Proteomes" id="UP000094412"/>
    </source>
</evidence>
<name>A0A1C2DP95_9HYPH</name>
<dbReference type="InterPro" id="IPR006311">
    <property type="entry name" value="TAT_signal"/>
</dbReference>
<evidence type="ECO:0000313" key="1">
    <source>
        <dbReference type="EMBL" id="OCX16581.1"/>
    </source>
</evidence>
<dbReference type="AlphaFoldDB" id="A0A1C2DP95"/>
<reference evidence="1 2" key="1">
    <citation type="submission" date="2016-08" db="EMBL/GenBank/DDBJ databases">
        <title>Whole genome sequence of Mesorhizobium sp. strain UASWS1009 isolated from industrial sewage.</title>
        <authorList>
            <person name="Crovadore J."/>
            <person name="Calmin G."/>
            <person name="Chablais R."/>
            <person name="Cochard B."/>
            <person name="Lefort F."/>
        </authorList>
    </citation>
    <scope>NUCLEOTIDE SEQUENCE [LARGE SCALE GENOMIC DNA]</scope>
    <source>
        <strain evidence="1 2">UASWS1009</strain>
    </source>
</reference>
<proteinExistence type="predicted"/>
<protein>
    <submittedName>
        <fullName evidence="1">Uncharacterized protein</fullName>
    </submittedName>
</protein>
<comment type="caution">
    <text evidence="1">The sequence shown here is derived from an EMBL/GenBank/DDBJ whole genome shotgun (WGS) entry which is preliminary data.</text>
</comment>
<sequence length="125" mass="13491">MTSRINRRALLLQSGAAVVATTVEAPAFDASSTEPRAQLVALIEAHKSAYMALRKTVEGIGSRGNAFDNACRTEEEALIAICAYPAATEGDRLAKSTYLLQTEARGELDLPQHMQAILRSAMWKA</sequence>
<dbReference type="EMBL" id="MDEO01000033">
    <property type="protein sequence ID" value="OCX16581.1"/>
    <property type="molecule type" value="Genomic_DNA"/>
</dbReference>
<accession>A0A1C2DP95</accession>
<dbReference type="Proteomes" id="UP000094412">
    <property type="component" value="Unassembled WGS sequence"/>
</dbReference>
<organism evidence="1 2">
    <name type="scientific">Mesorhizobium hungaricum</name>
    <dbReference type="NCBI Taxonomy" id="1566387"/>
    <lineage>
        <taxon>Bacteria</taxon>
        <taxon>Pseudomonadati</taxon>
        <taxon>Pseudomonadota</taxon>
        <taxon>Alphaproteobacteria</taxon>
        <taxon>Hyphomicrobiales</taxon>
        <taxon>Phyllobacteriaceae</taxon>
        <taxon>Mesorhizobium</taxon>
    </lineage>
</organism>